<keyword evidence="1" id="KW-0805">Transcription regulation</keyword>
<sequence>MTYDPAGDGEGASAQALSRIRALITGDRALRPGMRLPTERSLAEHIGVSRRAVRRALDTLEIEGRIWRRQGSGTFVGRKPERWNERIVGIAARTDPAEVMEARLVLEPALAALAARRAEFGDATELQAILRRIAEGPDEDARDRADGALHHKIAQMSGNAILLAAFEVMERVREDPVWRSMRANARSPARERLYASQHAEIIIAIAARDPAGAERAMRTHLSALRDNVIGAAE</sequence>
<dbReference type="KEGG" id="ppru:FDP22_04975"/>
<evidence type="ECO:0000256" key="1">
    <source>
        <dbReference type="ARBA" id="ARBA00023015"/>
    </source>
</evidence>
<dbReference type="InterPro" id="IPR008920">
    <property type="entry name" value="TF_FadR/GntR_C"/>
</dbReference>
<dbReference type="GO" id="GO:0003677">
    <property type="term" value="F:DNA binding"/>
    <property type="evidence" value="ECO:0007669"/>
    <property type="project" value="UniProtKB-KW"/>
</dbReference>
<dbReference type="Gene3D" id="1.20.120.530">
    <property type="entry name" value="GntR ligand-binding domain-like"/>
    <property type="match status" value="1"/>
</dbReference>
<organism evidence="5 6">
    <name type="scientific">Paroceanicella profunda</name>
    <dbReference type="NCBI Taxonomy" id="2579971"/>
    <lineage>
        <taxon>Bacteria</taxon>
        <taxon>Pseudomonadati</taxon>
        <taxon>Pseudomonadota</taxon>
        <taxon>Alphaproteobacteria</taxon>
        <taxon>Rhodobacterales</taxon>
        <taxon>Paracoccaceae</taxon>
        <taxon>Paroceanicella</taxon>
    </lineage>
</organism>
<dbReference type="RefSeq" id="WP_138575589.1">
    <property type="nucleotide sequence ID" value="NZ_CP040818.1"/>
</dbReference>
<evidence type="ECO:0000259" key="4">
    <source>
        <dbReference type="PROSITE" id="PS50949"/>
    </source>
</evidence>
<dbReference type="InterPro" id="IPR036388">
    <property type="entry name" value="WH-like_DNA-bd_sf"/>
</dbReference>
<gene>
    <name evidence="5" type="ORF">FDP22_04975</name>
</gene>
<dbReference type="SMART" id="SM00345">
    <property type="entry name" value="HTH_GNTR"/>
    <property type="match status" value="1"/>
</dbReference>
<dbReference type="Pfam" id="PF00392">
    <property type="entry name" value="GntR"/>
    <property type="match status" value="1"/>
</dbReference>
<dbReference type="SMART" id="SM00895">
    <property type="entry name" value="FCD"/>
    <property type="match status" value="1"/>
</dbReference>
<dbReference type="GO" id="GO:0003700">
    <property type="term" value="F:DNA-binding transcription factor activity"/>
    <property type="evidence" value="ECO:0007669"/>
    <property type="project" value="InterPro"/>
</dbReference>
<evidence type="ECO:0000313" key="5">
    <source>
        <dbReference type="EMBL" id="QDL91191.1"/>
    </source>
</evidence>
<dbReference type="OrthoDB" id="284307at2"/>
<dbReference type="InterPro" id="IPR000524">
    <property type="entry name" value="Tscrpt_reg_HTH_GntR"/>
</dbReference>
<evidence type="ECO:0000256" key="3">
    <source>
        <dbReference type="ARBA" id="ARBA00023163"/>
    </source>
</evidence>
<dbReference type="PANTHER" id="PTHR43537">
    <property type="entry name" value="TRANSCRIPTIONAL REGULATOR, GNTR FAMILY"/>
    <property type="match status" value="1"/>
</dbReference>
<dbReference type="Gene3D" id="1.10.10.10">
    <property type="entry name" value="Winged helix-like DNA-binding domain superfamily/Winged helix DNA-binding domain"/>
    <property type="match status" value="1"/>
</dbReference>
<dbReference type="PANTHER" id="PTHR43537:SF5">
    <property type="entry name" value="UXU OPERON TRANSCRIPTIONAL REGULATOR"/>
    <property type="match status" value="1"/>
</dbReference>
<dbReference type="CDD" id="cd07377">
    <property type="entry name" value="WHTH_GntR"/>
    <property type="match status" value="1"/>
</dbReference>
<accession>A0A5B8FGG2</accession>
<keyword evidence="3" id="KW-0804">Transcription</keyword>
<keyword evidence="2" id="KW-0238">DNA-binding</keyword>
<name>A0A5B8FGG2_9RHOB</name>
<dbReference type="AlphaFoldDB" id="A0A5B8FGG2"/>
<dbReference type="Proteomes" id="UP000305888">
    <property type="component" value="Chromosome"/>
</dbReference>
<dbReference type="InterPro" id="IPR011711">
    <property type="entry name" value="GntR_C"/>
</dbReference>
<dbReference type="SUPFAM" id="SSF48008">
    <property type="entry name" value="GntR ligand-binding domain-like"/>
    <property type="match status" value="1"/>
</dbReference>
<proteinExistence type="predicted"/>
<reference evidence="5 6" key="1">
    <citation type="submission" date="2019-06" db="EMBL/GenBank/DDBJ databases">
        <title>Genome sequence of Rhodobacteraceae bacterium D4M1.</title>
        <authorList>
            <person name="Cao J."/>
        </authorList>
    </citation>
    <scope>NUCLEOTIDE SEQUENCE [LARGE SCALE GENOMIC DNA]</scope>
    <source>
        <strain evidence="5 6">D4M1</strain>
    </source>
</reference>
<dbReference type="PRINTS" id="PR00035">
    <property type="entry name" value="HTHGNTR"/>
</dbReference>
<feature type="domain" description="HTH gntR-type" evidence="4">
    <location>
        <begin position="10"/>
        <end position="79"/>
    </location>
</feature>
<dbReference type="Pfam" id="PF07729">
    <property type="entry name" value="FCD"/>
    <property type="match status" value="1"/>
</dbReference>
<dbReference type="PROSITE" id="PS50949">
    <property type="entry name" value="HTH_GNTR"/>
    <property type="match status" value="1"/>
</dbReference>
<evidence type="ECO:0000256" key="2">
    <source>
        <dbReference type="ARBA" id="ARBA00023125"/>
    </source>
</evidence>
<dbReference type="SUPFAM" id="SSF46785">
    <property type="entry name" value="Winged helix' DNA-binding domain"/>
    <property type="match status" value="1"/>
</dbReference>
<dbReference type="InterPro" id="IPR036390">
    <property type="entry name" value="WH_DNA-bd_sf"/>
</dbReference>
<evidence type="ECO:0000313" key="6">
    <source>
        <dbReference type="Proteomes" id="UP000305888"/>
    </source>
</evidence>
<keyword evidence="6" id="KW-1185">Reference proteome</keyword>
<dbReference type="EMBL" id="CP040818">
    <property type="protein sequence ID" value="QDL91191.1"/>
    <property type="molecule type" value="Genomic_DNA"/>
</dbReference>
<protein>
    <submittedName>
        <fullName evidence="5">FadR family transcriptional regulator</fullName>
    </submittedName>
</protein>